<dbReference type="PANTHER" id="PTHR43364:SF1">
    <property type="entry name" value="OXIDOREDUCTASE YDHF"/>
    <property type="match status" value="1"/>
</dbReference>
<protein>
    <submittedName>
        <fullName evidence="2">Aldo/keto reductase</fullName>
    </submittedName>
</protein>
<dbReference type="PANTHER" id="PTHR43364">
    <property type="entry name" value="NADH-SPECIFIC METHYLGLYOXAL REDUCTASE-RELATED"/>
    <property type="match status" value="1"/>
</dbReference>
<dbReference type="SUPFAM" id="SSF51430">
    <property type="entry name" value="NAD(P)-linked oxidoreductase"/>
    <property type="match status" value="1"/>
</dbReference>
<dbReference type="InterPro" id="IPR023210">
    <property type="entry name" value="NADP_OxRdtase_dom"/>
</dbReference>
<sequence length="324" mass="36133">MQTYRIPRTELTVSRIAYGCMHLGGPWEVPTISPEVKRRATEAILTALEAGFTLFDHADIYSRGKSERVFGEILRERAIRREAIILQTKCGIRFKDDPPGAPQRYDFSYEHIVRSVEGSLQRLGTDYVDVLLLHRPDALMEPEEVARAFDVLHRSGKVRYFGVSNHTAAQMALLMRYVDQPLVVNQLELSLLHAHLIEEGIVANHNAAPAHAGVTGLLDFCRLHDVLVQAWSPLAKGHLIEPPAEAESRTLRAAEAVAELAEAKQVSREAIALAWLLRHPAPIQPIIGTLSPERIRACAQADTVSLSREEWYALLTAARGERVP</sequence>
<accession>A0A7V2F7L4</accession>
<comment type="caution">
    <text evidence="2">The sequence shown here is derived from an EMBL/GenBank/DDBJ whole genome shotgun (WGS) entry which is preliminary data.</text>
</comment>
<dbReference type="Gene3D" id="3.20.20.100">
    <property type="entry name" value="NADP-dependent oxidoreductase domain"/>
    <property type="match status" value="1"/>
</dbReference>
<gene>
    <name evidence="2" type="ORF">ENO59_11155</name>
</gene>
<evidence type="ECO:0000259" key="1">
    <source>
        <dbReference type="Pfam" id="PF00248"/>
    </source>
</evidence>
<reference evidence="2" key="1">
    <citation type="journal article" date="2020" name="mSystems">
        <title>Genome- and Community-Level Interaction Insights into Carbon Utilization and Element Cycling Functions of Hydrothermarchaeota in Hydrothermal Sediment.</title>
        <authorList>
            <person name="Zhou Z."/>
            <person name="Liu Y."/>
            <person name="Xu W."/>
            <person name="Pan J."/>
            <person name="Luo Z.H."/>
            <person name="Li M."/>
        </authorList>
    </citation>
    <scope>NUCLEOTIDE SEQUENCE [LARGE SCALE GENOMIC DNA]</scope>
    <source>
        <strain evidence="2">SpSt-143</strain>
    </source>
</reference>
<evidence type="ECO:0000313" key="2">
    <source>
        <dbReference type="EMBL" id="HER97043.1"/>
    </source>
</evidence>
<feature type="domain" description="NADP-dependent oxidoreductase" evidence="1">
    <location>
        <begin position="15"/>
        <end position="312"/>
    </location>
</feature>
<dbReference type="CDD" id="cd19092">
    <property type="entry name" value="AKR_BsYcsN_EcYdhF-like"/>
    <property type="match status" value="1"/>
</dbReference>
<name>A0A7V2F7L4_RHOMR</name>
<proteinExistence type="predicted"/>
<dbReference type="EMBL" id="DSGB01000006">
    <property type="protein sequence ID" value="HER97043.1"/>
    <property type="molecule type" value="Genomic_DNA"/>
</dbReference>
<organism evidence="2">
    <name type="scientific">Rhodothermus marinus</name>
    <name type="common">Rhodothermus obamensis</name>
    <dbReference type="NCBI Taxonomy" id="29549"/>
    <lineage>
        <taxon>Bacteria</taxon>
        <taxon>Pseudomonadati</taxon>
        <taxon>Rhodothermota</taxon>
        <taxon>Rhodothermia</taxon>
        <taxon>Rhodothermales</taxon>
        <taxon>Rhodothermaceae</taxon>
        <taxon>Rhodothermus</taxon>
    </lineage>
</organism>
<dbReference type="Pfam" id="PF00248">
    <property type="entry name" value="Aldo_ket_red"/>
    <property type="match status" value="1"/>
</dbReference>
<dbReference type="GO" id="GO:0005829">
    <property type="term" value="C:cytosol"/>
    <property type="evidence" value="ECO:0007669"/>
    <property type="project" value="TreeGrafter"/>
</dbReference>
<dbReference type="AlphaFoldDB" id="A0A7V2F7L4"/>
<dbReference type="InterPro" id="IPR050523">
    <property type="entry name" value="AKR_Detox_Biosynth"/>
</dbReference>
<dbReference type="InterPro" id="IPR036812">
    <property type="entry name" value="NAD(P)_OxRdtase_dom_sf"/>
</dbReference>